<dbReference type="Proteomes" id="UP000663873">
    <property type="component" value="Unassembled WGS sequence"/>
</dbReference>
<reference evidence="1" key="1">
    <citation type="submission" date="2021-02" db="EMBL/GenBank/DDBJ databases">
        <authorList>
            <person name="Nowell W R."/>
        </authorList>
    </citation>
    <scope>NUCLEOTIDE SEQUENCE</scope>
</reference>
<proteinExistence type="predicted"/>
<sequence length="92" mass="10785">KAHYDHDDGYNPHNPMYRQQTAKVRVTLPDNETRSHYTYAKQQEFMLKNKAQHLIARQQKLETEINSSLTQLKAKVTALLSIKKNYDIIGRT</sequence>
<evidence type="ECO:0000313" key="2">
    <source>
        <dbReference type="Proteomes" id="UP000663873"/>
    </source>
</evidence>
<feature type="non-terminal residue" evidence="1">
    <location>
        <position position="92"/>
    </location>
</feature>
<name>A0A821TA48_9BILA</name>
<protein>
    <submittedName>
        <fullName evidence="1">Uncharacterized protein</fullName>
    </submittedName>
</protein>
<comment type="caution">
    <text evidence="1">The sequence shown here is derived from an EMBL/GenBank/DDBJ whole genome shotgun (WGS) entry which is preliminary data.</text>
</comment>
<dbReference type="EMBL" id="CAJOBP010067849">
    <property type="protein sequence ID" value="CAF4872666.1"/>
    <property type="molecule type" value="Genomic_DNA"/>
</dbReference>
<evidence type="ECO:0000313" key="1">
    <source>
        <dbReference type="EMBL" id="CAF4872666.1"/>
    </source>
</evidence>
<organism evidence="1 2">
    <name type="scientific">Rotaria socialis</name>
    <dbReference type="NCBI Taxonomy" id="392032"/>
    <lineage>
        <taxon>Eukaryota</taxon>
        <taxon>Metazoa</taxon>
        <taxon>Spiralia</taxon>
        <taxon>Gnathifera</taxon>
        <taxon>Rotifera</taxon>
        <taxon>Eurotatoria</taxon>
        <taxon>Bdelloidea</taxon>
        <taxon>Philodinida</taxon>
        <taxon>Philodinidae</taxon>
        <taxon>Rotaria</taxon>
    </lineage>
</organism>
<dbReference type="AlphaFoldDB" id="A0A821TA48"/>
<keyword evidence="2" id="KW-1185">Reference proteome</keyword>
<gene>
    <name evidence="1" type="ORF">UJA718_LOCUS44348</name>
</gene>
<accession>A0A821TA48</accession>
<feature type="non-terminal residue" evidence="1">
    <location>
        <position position="1"/>
    </location>
</feature>